<evidence type="ECO:0000256" key="1">
    <source>
        <dbReference type="ARBA" id="ARBA00022737"/>
    </source>
</evidence>
<dbReference type="PANTHER" id="PTHR45831:SF5">
    <property type="entry name" value="STI1 DOMAIN-CONTAINING PROTEIN"/>
    <property type="match status" value="1"/>
</dbReference>
<evidence type="ECO:0000256" key="3">
    <source>
        <dbReference type="PROSITE-ProRule" id="PRU00339"/>
    </source>
</evidence>
<dbReference type="GO" id="GO:0072380">
    <property type="term" value="C:TRC complex"/>
    <property type="evidence" value="ECO:0007669"/>
    <property type="project" value="TreeGrafter"/>
</dbReference>
<dbReference type="InterPro" id="IPR011990">
    <property type="entry name" value="TPR-like_helical_dom_sf"/>
</dbReference>
<proteinExistence type="predicted"/>
<dbReference type="AlphaFoldDB" id="A0A4R0R8K2"/>
<dbReference type="InterPro" id="IPR047150">
    <property type="entry name" value="SGT"/>
</dbReference>
<dbReference type="GO" id="GO:0016020">
    <property type="term" value="C:membrane"/>
    <property type="evidence" value="ECO:0007669"/>
    <property type="project" value="TreeGrafter"/>
</dbReference>
<organism evidence="4 5">
    <name type="scientific">Steccherinum ochraceum</name>
    <dbReference type="NCBI Taxonomy" id="92696"/>
    <lineage>
        <taxon>Eukaryota</taxon>
        <taxon>Fungi</taxon>
        <taxon>Dikarya</taxon>
        <taxon>Basidiomycota</taxon>
        <taxon>Agaricomycotina</taxon>
        <taxon>Agaricomycetes</taxon>
        <taxon>Polyporales</taxon>
        <taxon>Steccherinaceae</taxon>
        <taxon>Steccherinum</taxon>
    </lineage>
</organism>
<dbReference type="PANTHER" id="PTHR45831">
    <property type="entry name" value="LD24721P"/>
    <property type="match status" value="1"/>
</dbReference>
<gene>
    <name evidence="4" type="ORF">EIP91_008412</name>
</gene>
<feature type="repeat" description="TPR" evidence="3">
    <location>
        <begin position="10"/>
        <end position="43"/>
    </location>
</feature>
<dbReference type="Pfam" id="PF13414">
    <property type="entry name" value="TPR_11"/>
    <property type="match status" value="1"/>
</dbReference>
<evidence type="ECO:0000256" key="2">
    <source>
        <dbReference type="ARBA" id="ARBA00022803"/>
    </source>
</evidence>
<keyword evidence="5" id="KW-1185">Reference proteome</keyword>
<keyword evidence="1" id="KW-0677">Repeat</keyword>
<name>A0A4R0R8K2_9APHY</name>
<dbReference type="PROSITE" id="PS50005">
    <property type="entry name" value="TPR"/>
    <property type="match status" value="1"/>
</dbReference>
<dbReference type="OrthoDB" id="2423701at2759"/>
<evidence type="ECO:0000313" key="5">
    <source>
        <dbReference type="Proteomes" id="UP000292702"/>
    </source>
</evidence>
<reference evidence="4 5" key="1">
    <citation type="submission" date="2018-11" db="EMBL/GenBank/DDBJ databases">
        <title>Genome assembly of Steccherinum ochraceum LE-BIN_3174, the white-rot fungus of the Steccherinaceae family (The Residual Polyporoid clade, Polyporales, Basidiomycota).</title>
        <authorList>
            <person name="Fedorova T.V."/>
            <person name="Glazunova O.A."/>
            <person name="Landesman E.O."/>
            <person name="Moiseenko K.V."/>
            <person name="Psurtseva N.V."/>
            <person name="Savinova O.S."/>
            <person name="Shakhova N.V."/>
            <person name="Tyazhelova T.V."/>
            <person name="Vasina D.V."/>
        </authorList>
    </citation>
    <scope>NUCLEOTIDE SEQUENCE [LARGE SCALE GENOMIC DNA]</scope>
    <source>
        <strain evidence="4 5">LE-BIN_3174</strain>
    </source>
</reference>
<accession>A0A4R0R8K2</accession>
<dbReference type="GO" id="GO:0060090">
    <property type="term" value="F:molecular adaptor activity"/>
    <property type="evidence" value="ECO:0007669"/>
    <property type="project" value="TreeGrafter"/>
</dbReference>
<keyword evidence="2 3" id="KW-0802">TPR repeat</keyword>
<comment type="caution">
    <text evidence="4">The sequence shown here is derived from an EMBL/GenBank/DDBJ whole genome shotgun (WGS) entry which is preliminary data.</text>
</comment>
<protein>
    <submittedName>
        <fullName evidence="4">Uncharacterized protein</fullName>
    </submittedName>
</protein>
<dbReference type="EMBL" id="RWJN01000465">
    <property type="protein sequence ID" value="TCD61455.1"/>
    <property type="molecule type" value="Genomic_DNA"/>
</dbReference>
<dbReference type="SUPFAM" id="SSF48452">
    <property type="entry name" value="TPR-like"/>
    <property type="match status" value="1"/>
</dbReference>
<sequence>MAGQATKPSADALKEEGNALFAKKDYEAAIRKYTEALKLDENNAVLHANRSACSFNRKRYQDAMTDARRATEIDPSYSKEWSRAAAAHAALGDEHASAMCWKKALDALPTANLSAAEQSQKDLYEAKLRIMQKNLRKPVESAQPKTATALPSFTDAPSWVRAKTMISEMLASGTQSSAFVIADCEWANDLPINEMIETRSYKAWVAAGPEYVKVEALKLLESQGWDVTRPALAITVRSWILKGIVAGCFHDSQGTGIEFLDRALEILRWGQEEWTDVPKDTRGAIFDLSYVLGVKSLYLILWLMACKKDSDMFPEETLLEKAEALIKESDDVPYDNETNSIGFDLTYRRYPRGRAYCMIGWYHDVASEIDPEGGKSEASILEHHLRAGEAYLQAANEYAIDDIYHLWYMNAGLQQFWRCGAPLCVTMPMMKMVREHLPNVKKIWEHDQMTKTGRTGFELTMKMEKQYREGLDNGTLTIDQAPIPDEYVLDEIAVPEWTEDMVASIMKLL</sequence>
<dbReference type="Gene3D" id="1.25.40.10">
    <property type="entry name" value="Tetratricopeptide repeat domain"/>
    <property type="match status" value="1"/>
</dbReference>
<dbReference type="STRING" id="92696.A0A4R0R8K2"/>
<dbReference type="SMART" id="SM00028">
    <property type="entry name" value="TPR"/>
    <property type="match status" value="3"/>
</dbReference>
<dbReference type="InterPro" id="IPR019734">
    <property type="entry name" value="TPR_rpt"/>
</dbReference>
<dbReference type="GO" id="GO:0006620">
    <property type="term" value="P:post-translational protein targeting to endoplasmic reticulum membrane"/>
    <property type="evidence" value="ECO:0007669"/>
    <property type="project" value="TreeGrafter"/>
</dbReference>
<evidence type="ECO:0000313" key="4">
    <source>
        <dbReference type="EMBL" id="TCD61455.1"/>
    </source>
</evidence>
<dbReference type="Proteomes" id="UP000292702">
    <property type="component" value="Unassembled WGS sequence"/>
</dbReference>